<evidence type="ECO:0000256" key="1">
    <source>
        <dbReference type="ARBA" id="ARBA00004533"/>
    </source>
</evidence>
<dbReference type="STRING" id="644282.Deba_1343"/>
<comment type="subcellular location">
    <subcellularLocation>
        <location evidence="1">Cell inner membrane</location>
    </subcellularLocation>
</comment>
<feature type="domain" description="T2SS protein K first SAM-like" evidence="10">
    <location>
        <begin position="105"/>
        <end position="194"/>
    </location>
</feature>
<dbReference type="HOGENOM" id="CLU_823160_0_0_7"/>
<evidence type="ECO:0000256" key="3">
    <source>
        <dbReference type="ARBA" id="ARBA00022448"/>
    </source>
</evidence>
<name>E1QGL8_DESB2</name>
<keyword evidence="8" id="KW-1133">Transmembrane helix</keyword>
<proteinExistence type="inferred from homology"/>
<evidence type="ECO:0000256" key="5">
    <source>
        <dbReference type="ARBA" id="ARBA00022519"/>
    </source>
</evidence>
<dbReference type="InterPro" id="IPR038072">
    <property type="entry name" value="GspK_central_sf"/>
</dbReference>
<dbReference type="Pfam" id="PF21687">
    <property type="entry name" value="T2SSK_1st"/>
    <property type="match status" value="1"/>
</dbReference>
<keyword evidence="12" id="KW-1185">Reference proteome</keyword>
<evidence type="ECO:0000313" key="11">
    <source>
        <dbReference type="EMBL" id="ADK84711.1"/>
    </source>
</evidence>
<accession>E1QGL8</accession>
<dbReference type="AlphaFoldDB" id="E1QGL8"/>
<evidence type="ECO:0000313" key="12">
    <source>
        <dbReference type="Proteomes" id="UP000009047"/>
    </source>
</evidence>
<dbReference type="OrthoDB" id="5398238at2"/>
<evidence type="ECO:0000256" key="4">
    <source>
        <dbReference type="ARBA" id="ARBA00022475"/>
    </source>
</evidence>
<keyword evidence="9" id="KW-0472">Membrane</keyword>
<keyword evidence="3" id="KW-0813">Transport</keyword>
<evidence type="ECO:0000256" key="2">
    <source>
        <dbReference type="ARBA" id="ARBA00007246"/>
    </source>
</evidence>
<sequence length="337" mass="37046">MTRPARRRGGGREGFALVLALWFLVVFLLAVLAMGHFLRLETRADAFRQGRLGAYYAARAGFGQAAALLCGLWSDGRPGAFVHRGWQSWSQGRYQGRFLVQSEGGKFNLNNAGQGAVARALQRLGLERGRAQALRDAIFDWVDGDNTPRLAGAEARFYGQVMGAPGPRNGPFDCLGELAGVAGVEPEMLLGLGPRARELGLTPGRGLWSVFTVYGDHRAVNLNSAPPEVLHCLPCMPARAVERLLKARAREPLHDVDQARRALGEEVYNLVRPWVNLDPSPYYTVISQGWRKGSATRRSLLAVVRLDEMARVDICYWIDDLYYALPDDGDGSGGLKR</sequence>
<dbReference type="SUPFAM" id="SSF158544">
    <property type="entry name" value="GspK insert domain-like"/>
    <property type="match status" value="1"/>
</dbReference>
<keyword evidence="7" id="KW-0653">Protein transport</keyword>
<dbReference type="EMBL" id="CP002085">
    <property type="protein sequence ID" value="ADK84711.1"/>
    <property type="molecule type" value="Genomic_DNA"/>
</dbReference>
<keyword evidence="5" id="KW-0997">Cell inner membrane</keyword>
<keyword evidence="6" id="KW-0812">Transmembrane</keyword>
<protein>
    <submittedName>
        <fullName evidence="11">Type II secretory pathway component PulK</fullName>
    </submittedName>
</protein>
<dbReference type="PANTHER" id="PTHR38831:SF2">
    <property type="entry name" value="TYPE II SECRETION SYSTEM PROTEIN K"/>
    <property type="match status" value="1"/>
</dbReference>
<organism evidence="11 12">
    <name type="scientific">Desulfarculus baarsii (strain ATCC 33931 / DSM 2075 / LMG 7858 / VKM B-1802 / 2st14)</name>
    <dbReference type="NCBI Taxonomy" id="644282"/>
    <lineage>
        <taxon>Bacteria</taxon>
        <taxon>Pseudomonadati</taxon>
        <taxon>Thermodesulfobacteriota</taxon>
        <taxon>Desulfarculia</taxon>
        <taxon>Desulfarculales</taxon>
        <taxon>Desulfarculaceae</taxon>
        <taxon>Desulfarculus</taxon>
    </lineage>
</organism>
<gene>
    <name evidence="11" type="ordered locus">Deba_1343</name>
</gene>
<dbReference type="KEGG" id="dbr:Deba_1343"/>
<dbReference type="Gene3D" id="1.10.40.60">
    <property type="entry name" value="EpsJ-like"/>
    <property type="match status" value="1"/>
</dbReference>
<dbReference type="Proteomes" id="UP000009047">
    <property type="component" value="Chromosome"/>
</dbReference>
<keyword evidence="4" id="KW-1003">Cell membrane</keyword>
<dbReference type="RefSeq" id="WP_013258164.1">
    <property type="nucleotide sequence ID" value="NC_014365.1"/>
</dbReference>
<evidence type="ECO:0000256" key="8">
    <source>
        <dbReference type="ARBA" id="ARBA00022989"/>
    </source>
</evidence>
<dbReference type="eggNOG" id="COG3156">
    <property type="taxonomic scope" value="Bacteria"/>
</dbReference>
<dbReference type="InterPro" id="IPR005628">
    <property type="entry name" value="GspK"/>
</dbReference>
<dbReference type="InterPro" id="IPR049031">
    <property type="entry name" value="T2SSK_SAM-like_1st"/>
</dbReference>
<evidence type="ECO:0000256" key="7">
    <source>
        <dbReference type="ARBA" id="ARBA00022927"/>
    </source>
</evidence>
<dbReference type="GO" id="GO:0005886">
    <property type="term" value="C:plasma membrane"/>
    <property type="evidence" value="ECO:0007669"/>
    <property type="project" value="UniProtKB-SubCell"/>
</dbReference>
<evidence type="ECO:0000256" key="6">
    <source>
        <dbReference type="ARBA" id="ARBA00022692"/>
    </source>
</evidence>
<evidence type="ECO:0000259" key="10">
    <source>
        <dbReference type="Pfam" id="PF21687"/>
    </source>
</evidence>
<reference evidence="11 12" key="1">
    <citation type="journal article" date="2010" name="Stand. Genomic Sci.">
        <title>Complete genome sequence of Desulfarculus baarsii type strain (2st14).</title>
        <authorList>
            <person name="Sun H."/>
            <person name="Spring S."/>
            <person name="Lapidus A."/>
            <person name="Davenport K."/>
            <person name="Del Rio T.G."/>
            <person name="Tice H."/>
            <person name="Nolan M."/>
            <person name="Copeland A."/>
            <person name="Cheng J.F."/>
            <person name="Lucas S."/>
            <person name="Tapia R."/>
            <person name="Goodwin L."/>
            <person name="Pitluck S."/>
            <person name="Ivanova N."/>
            <person name="Pagani I."/>
            <person name="Mavromatis K."/>
            <person name="Ovchinnikova G."/>
            <person name="Pati A."/>
            <person name="Chen A."/>
            <person name="Palaniappan K."/>
            <person name="Hauser L."/>
            <person name="Chang Y.J."/>
            <person name="Jeffries C.D."/>
            <person name="Detter J.C."/>
            <person name="Han C."/>
            <person name="Rohde M."/>
            <person name="Brambilla E."/>
            <person name="Goker M."/>
            <person name="Woyke T."/>
            <person name="Bristow J."/>
            <person name="Eisen J.A."/>
            <person name="Markowitz V."/>
            <person name="Hugenholtz P."/>
            <person name="Kyrpides N.C."/>
            <person name="Klenk H.P."/>
            <person name="Land M."/>
        </authorList>
    </citation>
    <scope>NUCLEOTIDE SEQUENCE [LARGE SCALE GENOMIC DNA]</scope>
    <source>
        <strain evidence="12">ATCC 33931 / DSM 2075 / LMG 7858 / VKM B-1802 / 2st14</strain>
    </source>
</reference>
<dbReference type="GO" id="GO:0009306">
    <property type="term" value="P:protein secretion"/>
    <property type="evidence" value="ECO:0007669"/>
    <property type="project" value="InterPro"/>
</dbReference>
<comment type="similarity">
    <text evidence="2">Belongs to the GSP K family.</text>
</comment>
<evidence type="ECO:0000256" key="9">
    <source>
        <dbReference type="ARBA" id="ARBA00023136"/>
    </source>
</evidence>
<dbReference type="PANTHER" id="PTHR38831">
    <property type="entry name" value="TYPE II SECRETION SYSTEM PROTEIN K"/>
    <property type="match status" value="1"/>
</dbReference>